<dbReference type="InterPro" id="IPR003593">
    <property type="entry name" value="AAA+_ATPase"/>
</dbReference>
<gene>
    <name evidence="4" type="ORF">UFOPK3674_00086</name>
</gene>
<dbReference type="SUPFAM" id="SSF52540">
    <property type="entry name" value="P-loop containing nucleoside triphosphate hydrolases"/>
    <property type="match status" value="1"/>
</dbReference>
<dbReference type="Pfam" id="PF00005">
    <property type="entry name" value="ABC_tran"/>
    <property type="match status" value="1"/>
</dbReference>
<evidence type="ECO:0000313" key="4">
    <source>
        <dbReference type="EMBL" id="CAB4913704.1"/>
    </source>
</evidence>
<organism evidence="4">
    <name type="scientific">freshwater metagenome</name>
    <dbReference type="NCBI Taxonomy" id="449393"/>
    <lineage>
        <taxon>unclassified sequences</taxon>
        <taxon>metagenomes</taxon>
        <taxon>ecological metagenomes</taxon>
    </lineage>
</organism>
<dbReference type="InterPro" id="IPR050683">
    <property type="entry name" value="Bact_Polysacc_Export_ATP-bd"/>
</dbReference>
<dbReference type="InterPro" id="IPR027417">
    <property type="entry name" value="P-loop_NTPase"/>
</dbReference>
<sequence length="239" mass="25140">MTPRIAATGLGVRFDFDRQQRVVSPTLRRLRRRGTTTWGLRDVDLNVQGGEGVALIGPSGSGKTSLLRAIAGILPADAGTLAVDGRVGSMLAVEGGLFGALTGRENARSLGVLAGLGTDAARSIAGELGERARLGAAFDRPVATYSEGMRARLGFAIAESARPEVLVLDEIFEALDHEYRRVVEEHARALRAEGGIVVVAGHDHEALGRICERAVALHAGRIVADGPFAEIVEAYRGGV</sequence>
<proteinExistence type="predicted"/>
<dbReference type="PANTHER" id="PTHR46743">
    <property type="entry name" value="TEICHOIC ACIDS EXPORT ATP-BINDING PROTEIN TAGH"/>
    <property type="match status" value="1"/>
</dbReference>
<dbReference type="PROSITE" id="PS50893">
    <property type="entry name" value="ABC_TRANSPORTER_2"/>
    <property type="match status" value="1"/>
</dbReference>
<evidence type="ECO:0000256" key="2">
    <source>
        <dbReference type="ARBA" id="ARBA00022840"/>
    </source>
</evidence>
<name>A0A6J7H2B2_9ZZZZ</name>
<reference evidence="4" key="1">
    <citation type="submission" date="2020-05" db="EMBL/GenBank/DDBJ databases">
        <authorList>
            <person name="Chiriac C."/>
            <person name="Salcher M."/>
            <person name="Ghai R."/>
            <person name="Kavagutti S V."/>
        </authorList>
    </citation>
    <scope>NUCLEOTIDE SEQUENCE</scope>
</reference>
<keyword evidence="2" id="KW-0067">ATP-binding</keyword>
<evidence type="ECO:0000256" key="1">
    <source>
        <dbReference type="ARBA" id="ARBA00022741"/>
    </source>
</evidence>
<dbReference type="GO" id="GO:0016887">
    <property type="term" value="F:ATP hydrolysis activity"/>
    <property type="evidence" value="ECO:0007669"/>
    <property type="project" value="InterPro"/>
</dbReference>
<dbReference type="GO" id="GO:0005524">
    <property type="term" value="F:ATP binding"/>
    <property type="evidence" value="ECO:0007669"/>
    <property type="project" value="UniProtKB-KW"/>
</dbReference>
<feature type="domain" description="ABC transporter" evidence="3">
    <location>
        <begin position="25"/>
        <end position="239"/>
    </location>
</feature>
<dbReference type="InterPro" id="IPR003439">
    <property type="entry name" value="ABC_transporter-like_ATP-bd"/>
</dbReference>
<protein>
    <submittedName>
        <fullName evidence="4">Unannotated protein</fullName>
    </submittedName>
</protein>
<evidence type="ECO:0000259" key="3">
    <source>
        <dbReference type="PROSITE" id="PS50893"/>
    </source>
</evidence>
<dbReference type="PANTHER" id="PTHR46743:SF2">
    <property type="entry name" value="TEICHOIC ACIDS EXPORT ATP-BINDING PROTEIN TAGH"/>
    <property type="match status" value="1"/>
</dbReference>
<dbReference type="Gene3D" id="3.40.50.300">
    <property type="entry name" value="P-loop containing nucleotide triphosphate hydrolases"/>
    <property type="match status" value="1"/>
</dbReference>
<dbReference type="EMBL" id="CAFBMX010000001">
    <property type="protein sequence ID" value="CAB4913704.1"/>
    <property type="molecule type" value="Genomic_DNA"/>
</dbReference>
<accession>A0A6J7H2B2</accession>
<dbReference type="SMART" id="SM00382">
    <property type="entry name" value="AAA"/>
    <property type="match status" value="1"/>
</dbReference>
<keyword evidence="1" id="KW-0547">Nucleotide-binding</keyword>
<dbReference type="AlphaFoldDB" id="A0A6J7H2B2"/>